<evidence type="ECO:0000256" key="2">
    <source>
        <dbReference type="SAM" id="MobiDB-lite"/>
    </source>
</evidence>
<dbReference type="AlphaFoldDB" id="A0A7G9QY91"/>
<keyword evidence="5" id="KW-1185">Reference proteome</keyword>
<evidence type="ECO:0000256" key="1">
    <source>
        <dbReference type="ARBA" id="ARBA00022801"/>
    </source>
</evidence>
<dbReference type="PANTHER" id="PTHR46118:SF4">
    <property type="entry name" value="PROTEIN ABHD11"/>
    <property type="match status" value="1"/>
</dbReference>
<organism evidence="4 5">
    <name type="scientific">Phycicoccus endophyticus</name>
    <dbReference type="NCBI Taxonomy" id="1690220"/>
    <lineage>
        <taxon>Bacteria</taxon>
        <taxon>Bacillati</taxon>
        <taxon>Actinomycetota</taxon>
        <taxon>Actinomycetes</taxon>
        <taxon>Micrococcales</taxon>
        <taxon>Intrasporangiaceae</taxon>
        <taxon>Phycicoccus</taxon>
    </lineage>
</organism>
<keyword evidence="1 4" id="KW-0378">Hydrolase</keyword>
<dbReference type="InterPro" id="IPR029058">
    <property type="entry name" value="AB_hydrolase_fold"/>
</dbReference>
<gene>
    <name evidence="4" type="ORF">H9L10_08085</name>
</gene>
<sequence>MSTGRLHTLAVGSAGPRVAFLHGLFGQGRNWTQVAKALAGPEGEGARCLLVDLPDHGRSPWSEEFSYEGYADAVAATLADEAPGERWVVVGHSLGGKVAMVLTLTHPDLVGSLVVVDIAPKDYGDLDRFTGYIEQMRSLPLEELTSRADAEARFAEPDPGVKAFLLQNLRRHGTQWSWQANLELIHADAARGSDSRIAAFPDLGGRAWDGPVVWLAGSESGYVGDDDVTDMRALFPRTRLVRVNGAAHWVHTDAPRWSSRPSAGSCAVCPQARAREPRAASYRRRPRAAAAAAPSAPSRR</sequence>
<dbReference type="EMBL" id="CP060712">
    <property type="protein sequence ID" value="QNN48316.1"/>
    <property type="molecule type" value="Genomic_DNA"/>
</dbReference>
<evidence type="ECO:0000313" key="5">
    <source>
        <dbReference type="Proteomes" id="UP000515976"/>
    </source>
</evidence>
<dbReference type="InterPro" id="IPR000073">
    <property type="entry name" value="AB_hydrolase_1"/>
</dbReference>
<dbReference type="SUPFAM" id="SSF53474">
    <property type="entry name" value="alpha/beta-Hydrolases"/>
    <property type="match status" value="1"/>
</dbReference>
<evidence type="ECO:0000313" key="4">
    <source>
        <dbReference type="EMBL" id="QNN48316.1"/>
    </source>
</evidence>
<evidence type="ECO:0000259" key="3">
    <source>
        <dbReference type="Pfam" id="PF00561"/>
    </source>
</evidence>
<feature type="compositionally biased region" description="Low complexity" evidence="2">
    <location>
        <begin position="288"/>
        <end position="300"/>
    </location>
</feature>
<dbReference type="Gene3D" id="3.40.50.1820">
    <property type="entry name" value="alpha/beta hydrolase"/>
    <property type="match status" value="1"/>
</dbReference>
<proteinExistence type="predicted"/>
<protein>
    <submittedName>
        <fullName evidence="4">Alpha/beta fold hydrolase</fullName>
    </submittedName>
</protein>
<feature type="domain" description="AB hydrolase-1" evidence="3">
    <location>
        <begin position="16"/>
        <end position="131"/>
    </location>
</feature>
<reference evidence="4 5" key="1">
    <citation type="submission" date="2020-08" db="EMBL/GenBank/DDBJ databases">
        <title>Genome sequence of Phycicoccus endophyticus JCM 31784T.</title>
        <authorList>
            <person name="Hyun D.-W."/>
            <person name="Bae J.-W."/>
        </authorList>
    </citation>
    <scope>NUCLEOTIDE SEQUENCE [LARGE SCALE GENOMIC DNA]</scope>
    <source>
        <strain evidence="4 5">JCM 31784</strain>
    </source>
</reference>
<dbReference type="Proteomes" id="UP000515976">
    <property type="component" value="Chromosome"/>
</dbReference>
<dbReference type="KEGG" id="pei:H9L10_08085"/>
<dbReference type="GO" id="GO:0016787">
    <property type="term" value="F:hydrolase activity"/>
    <property type="evidence" value="ECO:0007669"/>
    <property type="project" value="UniProtKB-KW"/>
</dbReference>
<accession>A0A7G9QY91</accession>
<dbReference type="PRINTS" id="PR00111">
    <property type="entry name" value="ABHYDROLASE"/>
</dbReference>
<dbReference type="PANTHER" id="PTHR46118">
    <property type="entry name" value="PROTEIN ABHD11"/>
    <property type="match status" value="1"/>
</dbReference>
<dbReference type="Pfam" id="PF00561">
    <property type="entry name" value="Abhydrolase_1"/>
    <property type="match status" value="1"/>
</dbReference>
<name>A0A7G9QY91_9MICO</name>
<feature type="region of interest" description="Disordered" evidence="2">
    <location>
        <begin position="275"/>
        <end position="300"/>
    </location>
</feature>
<dbReference type="RefSeq" id="WP_187566479.1">
    <property type="nucleotide sequence ID" value="NZ_CP060712.1"/>
</dbReference>